<accession>A0A804NXS4</accession>
<dbReference type="Gramene" id="Zm00001eb194290_T001">
    <property type="protein sequence ID" value="Zm00001eb194290_P001"/>
    <property type="gene ID" value="Zm00001eb194290"/>
</dbReference>
<sequence>MAAPPQGEDERRRCGGAWCGTVELRVRMNCEREVKNAFSGMHERLVIRHSGPLAWPGPYAFASSFRCSPALRPRPSHGGITLLVCALMMSLSAVCTH</sequence>
<dbReference type="InParanoid" id="A0A804NXS4"/>
<protein>
    <submittedName>
        <fullName evidence="1">Uncharacterized protein</fullName>
    </submittedName>
</protein>
<organism evidence="1 2">
    <name type="scientific">Zea mays</name>
    <name type="common">Maize</name>
    <dbReference type="NCBI Taxonomy" id="4577"/>
    <lineage>
        <taxon>Eukaryota</taxon>
        <taxon>Viridiplantae</taxon>
        <taxon>Streptophyta</taxon>
        <taxon>Embryophyta</taxon>
        <taxon>Tracheophyta</taxon>
        <taxon>Spermatophyta</taxon>
        <taxon>Magnoliopsida</taxon>
        <taxon>Liliopsida</taxon>
        <taxon>Poales</taxon>
        <taxon>Poaceae</taxon>
        <taxon>PACMAD clade</taxon>
        <taxon>Panicoideae</taxon>
        <taxon>Andropogonodae</taxon>
        <taxon>Andropogoneae</taxon>
        <taxon>Tripsacinae</taxon>
        <taxon>Zea</taxon>
    </lineage>
</organism>
<dbReference type="EnsemblPlants" id="Zm00001eb194290_T001">
    <property type="protein sequence ID" value="Zm00001eb194290_P001"/>
    <property type="gene ID" value="Zm00001eb194290"/>
</dbReference>
<proteinExistence type="predicted"/>
<dbReference type="Proteomes" id="UP000007305">
    <property type="component" value="Chromosome 4"/>
</dbReference>
<evidence type="ECO:0000313" key="2">
    <source>
        <dbReference type="Proteomes" id="UP000007305"/>
    </source>
</evidence>
<keyword evidence="2" id="KW-1185">Reference proteome</keyword>
<dbReference type="AlphaFoldDB" id="A0A804NXS4"/>
<name>A0A804NXS4_MAIZE</name>
<reference evidence="2" key="1">
    <citation type="journal article" date="2009" name="Science">
        <title>The B73 maize genome: complexity, diversity, and dynamics.</title>
        <authorList>
            <person name="Schnable P.S."/>
            <person name="Ware D."/>
            <person name="Fulton R.S."/>
            <person name="Stein J.C."/>
            <person name="Wei F."/>
            <person name="Pasternak S."/>
            <person name="Liang C."/>
            <person name="Zhang J."/>
            <person name="Fulton L."/>
            <person name="Graves T.A."/>
            <person name="Minx P."/>
            <person name="Reily A.D."/>
            <person name="Courtney L."/>
            <person name="Kruchowski S.S."/>
            <person name="Tomlinson C."/>
            <person name="Strong C."/>
            <person name="Delehaunty K."/>
            <person name="Fronick C."/>
            <person name="Courtney B."/>
            <person name="Rock S.M."/>
            <person name="Belter E."/>
            <person name="Du F."/>
            <person name="Kim K."/>
            <person name="Abbott R.M."/>
            <person name="Cotton M."/>
            <person name="Levy A."/>
            <person name="Marchetto P."/>
            <person name="Ochoa K."/>
            <person name="Jackson S.M."/>
            <person name="Gillam B."/>
            <person name="Chen W."/>
            <person name="Yan L."/>
            <person name="Higginbotham J."/>
            <person name="Cardenas M."/>
            <person name="Waligorski J."/>
            <person name="Applebaum E."/>
            <person name="Phelps L."/>
            <person name="Falcone J."/>
            <person name="Kanchi K."/>
            <person name="Thane T."/>
            <person name="Scimone A."/>
            <person name="Thane N."/>
            <person name="Henke J."/>
            <person name="Wang T."/>
            <person name="Ruppert J."/>
            <person name="Shah N."/>
            <person name="Rotter K."/>
            <person name="Hodges J."/>
            <person name="Ingenthron E."/>
            <person name="Cordes M."/>
            <person name="Kohlberg S."/>
            <person name="Sgro J."/>
            <person name="Delgado B."/>
            <person name="Mead K."/>
            <person name="Chinwalla A."/>
            <person name="Leonard S."/>
            <person name="Crouse K."/>
            <person name="Collura K."/>
            <person name="Kudrna D."/>
            <person name="Currie J."/>
            <person name="He R."/>
            <person name="Angelova A."/>
            <person name="Rajasekar S."/>
            <person name="Mueller T."/>
            <person name="Lomeli R."/>
            <person name="Scara G."/>
            <person name="Ko A."/>
            <person name="Delaney K."/>
            <person name="Wissotski M."/>
            <person name="Lopez G."/>
            <person name="Campos D."/>
            <person name="Braidotti M."/>
            <person name="Ashley E."/>
            <person name="Golser W."/>
            <person name="Kim H."/>
            <person name="Lee S."/>
            <person name="Lin J."/>
            <person name="Dujmic Z."/>
            <person name="Kim W."/>
            <person name="Talag J."/>
            <person name="Zuccolo A."/>
            <person name="Fan C."/>
            <person name="Sebastian A."/>
            <person name="Kramer M."/>
            <person name="Spiegel L."/>
            <person name="Nascimento L."/>
            <person name="Zutavern T."/>
            <person name="Miller B."/>
            <person name="Ambroise C."/>
            <person name="Muller S."/>
            <person name="Spooner W."/>
            <person name="Narechania A."/>
            <person name="Ren L."/>
            <person name="Wei S."/>
            <person name="Kumari S."/>
            <person name="Faga B."/>
            <person name="Levy M.J."/>
            <person name="McMahan L."/>
            <person name="Van Buren P."/>
            <person name="Vaughn M.W."/>
            <person name="Ying K."/>
            <person name="Yeh C.-T."/>
            <person name="Emrich S.J."/>
            <person name="Jia Y."/>
            <person name="Kalyanaraman A."/>
            <person name="Hsia A.-P."/>
            <person name="Barbazuk W.B."/>
            <person name="Baucom R.S."/>
            <person name="Brutnell T.P."/>
            <person name="Carpita N.C."/>
            <person name="Chaparro C."/>
            <person name="Chia J.-M."/>
            <person name="Deragon J.-M."/>
            <person name="Estill J.C."/>
            <person name="Fu Y."/>
            <person name="Jeddeloh J.A."/>
            <person name="Han Y."/>
            <person name="Lee H."/>
            <person name="Li P."/>
            <person name="Lisch D.R."/>
            <person name="Liu S."/>
            <person name="Liu Z."/>
            <person name="Nagel D.H."/>
            <person name="McCann M.C."/>
            <person name="SanMiguel P."/>
            <person name="Myers A.M."/>
            <person name="Nettleton D."/>
            <person name="Nguyen J."/>
            <person name="Penning B.W."/>
            <person name="Ponnala L."/>
            <person name="Schneider K.L."/>
            <person name="Schwartz D.C."/>
            <person name="Sharma A."/>
            <person name="Soderlund C."/>
            <person name="Springer N.M."/>
            <person name="Sun Q."/>
            <person name="Wang H."/>
            <person name="Waterman M."/>
            <person name="Westerman R."/>
            <person name="Wolfgruber T.K."/>
            <person name="Yang L."/>
            <person name="Yu Y."/>
            <person name="Zhang L."/>
            <person name="Zhou S."/>
            <person name="Zhu Q."/>
            <person name="Bennetzen J.L."/>
            <person name="Dawe R.K."/>
            <person name="Jiang J."/>
            <person name="Jiang N."/>
            <person name="Presting G.G."/>
            <person name="Wessler S.R."/>
            <person name="Aluru S."/>
            <person name="Martienssen R.A."/>
            <person name="Clifton S.W."/>
            <person name="McCombie W.R."/>
            <person name="Wing R.A."/>
            <person name="Wilson R.K."/>
        </authorList>
    </citation>
    <scope>NUCLEOTIDE SEQUENCE [LARGE SCALE GENOMIC DNA]</scope>
    <source>
        <strain evidence="2">cv. B73</strain>
    </source>
</reference>
<reference evidence="1" key="3">
    <citation type="submission" date="2021-05" db="UniProtKB">
        <authorList>
            <consortium name="EnsemblPlants"/>
        </authorList>
    </citation>
    <scope>IDENTIFICATION</scope>
    <source>
        <strain evidence="1">cv. B73</strain>
    </source>
</reference>
<evidence type="ECO:0000313" key="1">
    <source>
        <dbReference type="EnsemblPlants" id="Zm00001eb194290_P001"/>
    </source>
</evidence>
<reference evidence="1" key="2">
    <citation type="submission" date="2019-07" db="EMBL/GenBank/DDBJ databases">
        <authorList>
            <person name="Seetharam A."/>
            <person name="Woodhouse M."/>
            <person name="Cannon E."/>
        </authorList>
    </citation>
    <scope>NUCLEOTIDE SEQUENCE [LARGE SCALE GENOMIC DNA]</scope>
    <source>
        <strain evidence="1">cv. B73</strain>
    </source>
</reference>